<dbReference type="PANTHER" id="PTHR30509">
    <property type="entry name" value="P-HYDROXYBENZOIC ACID EFFLUX PUMP SUBUNIT-RELATED"/>
    <property type="match status" value="1"/>
</dbReference>
<evidence type="ECO:0000259" key="8">
    <source>
        <dbReference type="Pfam" id="PF13515"/>
    </source>
</evidence>
<dbReference type="PANTHER" id="PTHR30509:SF9">
    <property type="entry name" value="MULTIDRUG RESISTANCE PROTEIN MDTO"/>
    <property type="match status" value="1"/>
</dbReference>
<keyword evidence="10" id="KW-1185">Reference proteome</keyword>
<name>A0ABX3ST68_MYCMA</name>
<dbReference type="RefSeq" id="WP_083010865.1">
    <property type="nucleotide sequence ID" value="NZ_CP060015.1"/>
</dbReference>
<accession>A0ABX3ST68</accession>
<evidence type="ECO:0000313" key="10">
    <source>
        <dbReference type="Proteomes" id="UP000243140"/>
    </source>
</evidence>
<evidence type="ECO:0000256" key="6">
    <source>
        <dbReference type="ARBA" id="ARBA00043993"/>
    </source>
</evidence>
<feature type="transmembrane region" description="Helical" evidence="7">
    <location>
        <begin position="125"/>
        <end position="143"/>
    </location>
</feature>
<feature type="transmembrane region" description="Helical" evidence="7">
    <location>
        <begin position="363"/>
        <end position="380"/>
    </location>
</feature>
<evidence type="ECO:0000313" key="9">
    <source>
        <dbReference type="EMBL" id="ORA81747.1"/>
    </source>
</evidence>
<feature type="transmembrane region" description="Helical" evidence="7">
    <location>
        <begin position="386"/>
        <end position="419"/>
    </location>
</feature>
<feature type="transmembrane region" description="Helical" evidence="7">
    <location>
        <begin position="76"/>
        <end position="93"/>
    </location>
</feature>
<feature type="domain" description="Integral membrane bound transporter" evidence="8">
    <location>
        <begin position="331"/>
        <end position="447"/>
    </location>
</feature>
<comment type="caution">
    <text evidence="9">The sequence shown here is derived from an EMBL/GenBank/DDBJ whole genome shotgun (WGS) entry which is preliminary data.</text>
</comment>
<dbReference type="InterPro" id="IPR049453">
    <property type="entry name" value="Memb_transporter_dom"/>
</dbReference>
<evidence type="ECO:0000256" key="2">
    <source>
        <dbReference type="ARBA" id="ARBA00022475"/>
    </source>
</evidence>
<comment type="subcellular location">
    <subcellularLocation>
        <location evidence="1">Cell membrane</location>
        <topology evidence="1">Multi-pass membrane protein</topology>
    </subcellularLocation>
</comment>
<evidence type="ECO:0000256" key="7">
    <source>
        <dbReference type="SAM" id="Phobius"/>
    </source>
</evidence>
<dbReference type="EMBL" id="MVHV01000012">
    <property type="protein sequence ID" value="ORA81747.1"/>
    <property type="molecule type" value="Genomic_DNA"/>
</dbReference>
<evidence type="ECO:0000256" key="4">
    <source>
        <dbReference type="ARBA" id="ARBA00022989"/>
    </source>
</evidence>
<reference evidence="9 10" key="1">
    <citation type="submission" date="2017-02" db="EMBL/GenBank/DDBJ databases">
        <title>The new phylogeny of genus Mycobacterium.</title>
        <authorList>
            <person name="Tortoli E."/>
            <person name="Trovato A."/>
            <person name="Cirillo D.M."/>
        </authorList>
    </citation>
    <scope>NUCLEOTIDE SEQUENCE [LARGE SCALE GENOMIC DNA]</scope>
    <source>
        <strain evidence="9 10">IP1130001</strain>
    </source>
</reference>
<dbReference type="Proteomes" id="UP000243140">
    <property type="component" value="Unassembled WGS sequence"/>
</dbReference>
<keyword evidence="4 7" id="KW-1133">Transmembrane helix</keyword>
<feature type="transmembrane region" description="Helical" evidence="7">
    <location>
        <begin position="47"/>
        <end position="69"/>
    </location>
</feature>
<dbReference type="Pfam" id="PF13515">
    <property type="entry name" value="FUSC_2"/>
    <property type="match status" value="1"/>
</dbReference>
<feature type="transmembrane region" description="Helical" evidence="7">
    <location>
        <begin position="99"/>
        <end position="118"/>
    </location>
</feature>
<feature type="transmembrane region" description="Helical" evidence="7">
    <location>
        <begin position="149"/>
        <end position="169"/>
    </location>
</feature>
<keyword evidence="2" id="KW-1003">Cell membrane</keyword>
<keyword evidence="3 7" id="KW-0812">Transmembrane</keyword>
<keyword evidence="5 7" id="KW-0472">Membrane</keyword>
<evidence type="ECO:0000256" key="5">
    <source>
        <dbReference type="ARBA" id="ARBA00023136"/>
    </source>
</evidence>
<proteinExistence type="inferred from homology"/>
<gene>
    <name evidence="9" type="ORF">BST29_13645</name>
</gene>
<comment type="similarity">
    <text evidence="6">Belongs to the YccS/YhfK family.</text>
</comment>
<sequence>MDHLAALGRSVAAALRPASAPWALEPAVWAMATAALVAGAGVVTGDLQVVGLAYLGAACAVGFLATGFYRARWRAWIAQAVGGALGIGVGALPPHGFGAGLVLVAAAAGVISGMAGGIGPSAPAFGMMLSVGVAFGQFGGSSLPWWQQALWYLAGTAVAAVAVVAPWALRRGVPERRAVARVYSAAADLCAAIGTDEAGPARTRLAAASAVVRDTRDRRRADLVAFAAATLYAQGRPVPDDAIAAIRRAGNQIRAATPLSVDFSADDAGGDPGLLELADALGPAPARPGAPVPATRRLSALIRAATSHTALSNGVRIGLCLGVATGITVAMHERAHSFWLPLTTAVIVRPEYASVFVRTVNRIFGTLAGALLATGLLAVFSSGLPLVAATALALGFVVLAAPKLYGLSVIGITTAALLSQSIGHVDPVAPALRLVDTLIGAVVAVVFGYLLWPGARRFPAYARLSSALAAAHGYFGEAVKPAGQRRRWQSSRDDAYRLAHQVRATAEAAALEPLAVSSLALRVIPAAIELEDTVDAITAVGSAVDAGAEPAVLIGDVRRRLERLDRTALALG</sequence>
<feature type="transmembrane region" description="Helical" evidence="7">
    <location>
        <begin position="431"/>
        <end position="452"/>
    </location>
</feature>
<evidence type="ECO:0000256" key="1">
    <source>
        <dbReference type="ARBA" id="ARBA00004651"/>
    </source>
</evidence>
<organism evidence="9 10">
    <name type="scientific">Mycobacterium malmoense</name>
    <dbReference type="NCBI Taxonomy" id="1780"/>
    <lineage>
        <taxon>Bacteria</taxon>
        <taxon>Bacillati</taxon>
        <taxon>Actinomycetota</taxon>
        <taxon>Actinomycetes</taxon>
        <taxon>Mycobacteriales</taxon>
        <taxon>Mycobacteriaceae</taxon>
        <taxon>Mycobacterium</taxon>
    </lineage>
</organism>
<evidence type="ECO:0000256" key="3">
    <source>
        <dbReference type="ARBA" id="ARBA00022692"/>
    </source>
</evidence>
<protein>
    <recommendedName>
        <fullName evidence="8">Integral membrane bound transporter domain-containing protein</fullName>
    </recommendedName>
</protein>